<sequence length="400" mass="45674">MANLDPFEQLGLLRQKTLALRPTIYRLYALYLQILRNILSNVVREAVLEIVTSGSNEITTLPSKELQESFQQKIDEIVSNIISLLTIEQLSDFAKSLELENNNYLETIKDQLSTNIGPNYRNNPRTGDCSDSIELGLSLPINEQLNIERWNDQKATSPLGTSIHLAFDPKVENDKETVDTNIDDLSYQKAPVTSENPKTNIDFLKSIFSMAGDAISSIKPSTQNIVEPDSRETPLLDTEILNTNILLPETAEDLFYWINSIDSALTTRLKNLSHAINIELLRIGLINSFVPITLLEGVLAGQIQSLHSPSNILRLRLPIQDNSLDTIVDIQCIFIRPSELEFDHFKLRKCRDSFTNELVRLTKMVKQQRYWSKRSLVNEVRENWWQKSNQPRSLNQIKEP</sequence>
<name>A9BAS7_PROM4</name>
<reference evidence="1 2" key="1">
    <citation type="journal article" date="2007" name="PLoS Genet.">
        <title>Patterns and implications of gene gain and loss in the evolution of Prochlorococcus.</title>
        <authorList>
            <person name="Kettler G.C."/>
            <person name="Martiny A.C."/>
            <person name="Huang K."/>
            <person name="Zucker J."/>
            <person name="Coleman M.L."/>
            <person name="Rodrigue S."/>
            <person name="Chen F."/>
            <person name="Lapidus A."/>
            <person name="Ferriera S."/>
            <person name="Johnson J."/>
            <person name="Steglich C."/>
            <person name="Church G.M."/>
            <person name="Richardson P."/>
            <person name="Chisholm S.W."/>
        </authorList>
    </citation>
    <scope>NUCLEOTIDE SEQUENCE [LARGE SCALE GENOMIC DNA]</scope>
    <source>
        <strain evidence="2">MIT 9211</strain>
    </source>
</reference>
<dbReference type="eggNOG" id="ENOG5033S3Z">
    <property type="taxonomic scope" value="Bacteria"/>
</dbReference>
<dbReference type="EMBL" id="CP000878">
    <property type="protein sequence ID" value="ABX08939.1"/>
    <property type="molecule type" value="Genomic_DNA"/>
</dbReference>
<accession>A9BAS7</accession>
<organism evidence="1 2">
    <name type="scientific">Prochlorococcus marinus (strain MIT 9211)</name>
    <dbReference type="NCBI Taxonomy" id="93059"/>
    <lineage>
        <taxon>Bacteria</taxon>
        <taxon>Bacillati</taxon>
        <taxon>Cyanobacteriota</taxon>
        <taxon>Cyanophyceae</taxon>
        <taxon>Synechococcales</taxon>
        <taxon>Prochlorococcaceae</taxon>
        <taxon>Prochlorococcus</taxon>
    </lineage>
</organism>
<gene>
    <name evidence="1" type="ordered locus">P9211_10081</name>
</gene>
<dbReference type="HOGENOM" id="CLU_679584_0_0_3"/>
<dbReference type="Proteomes" id="UP000000788">
    <property type="component" value="Chromosome"/>
</dbReference>
<dbReference type="OrthoDB" id="551905at2"/>
<dbReference type="RefSeq" id="WP_012195560.1">
    <property type="nucleotide sequence ID" value="NC_009976.1"/>
</dbReference>
<dbReference type="AlphaFoldDB" id="A9BAS7"/>
<keyword evidence="2" id="KW-1185">Reference proteome</keyword>
<protein>
    <submittedName>
        <fullName evidence="1">Uncharacterized protein</fullName>
    </submittedName>
</protein>
<proteinExistence type="predicted"/>
<dbReference type="STRING" id="93059.P9211_10081"/>
<evidence type="ECO:0000313" key="2">
    <source>
        <dbReference type="Proteomes" id="UP000000788"/>
    </source>
</evidence>
<dbReference type="KEGG" id="pmj:P9211_10081"/>
<evidence type="ECO:0000313" key="1">
    <source>
        <dbReference type="EMBL" id="ABX08939.1"/>
    </source>
</evidence>